<protein>
    <submittedName>
        <fullName evidence="3">Uncharacterized protein</fullName>
    </submittedName>
</protein>
<proteinExistence type="predicted"/>
<keyword evidence="1" id="KW-0175">Coiled coil</keyword>
<feature type="coiled-coil region" evidence="1">
    <location>
        <begin position="123"/>
        <end position="213"/>
    </location>
</feature>
<name>A0A6A5UTZ0_9PLEO</name>
<evidence type="ECO:0000256" key="2">
    <source>
        <dbReference type="SAM" id="MobiDB-lite"/>
    </source>
</evidence>
<dbReference type="OrthoDB" id="3776185at2759"/>
<feature type="region of interest" description="Disordered" evidence="2">
    <location>
        <begin position="241"/>
        <end position="268"/>
    </location>
</feature>
<accession>A0A6A5UTZ0</accession>
<feature type="region of interest" description="Disordered" evidence="2">
    <location>
        <begin position="16"/>
        <end position="70"/>
    </location>
</feature>
<gene>
    <name evidence="3" type="ORF">BU23DRAFT_602331</name>
</gene>
<reference evidence="3" key="1">
    <citation type="journal article" date="2020" name="Stud. Mycol.">
        <title>101 Dothideomycetes genomes: a test case for predicting lifestyles and emergence of pathogens.</title>
        <authorList>
            <person name="Haridas S."/>
            <person name="Albert R."/>
            <person name="Binder M."/>
            <person name="Bloem J."/>
            <person name="Labutti K."/>
            <person name="Salamov A."/>
            <person name="Andreopoulos B."/>
            <person name="Baker S."/>
            <person name="Barry K."/>
            <person name="Bills G."/>
            <person name="Bluhm B."/>
            <person name="Cannon C."/>
            <person name="Castanera R."/>
            <person name="Culley D."/>
            <person name="Daum C."/>
            <person name="Ezra D."/>
            <person name="Gonzalez J."/>
            <person name="Henrissat B."/>
            <person name="Kuo A."/>
            <person name="Liang C."/>
            <person name="Lipzen A."/>
            <person name="Lutzoni F."/>
            <person name="Magnuson J."/>
            <person name="Mondo S."/>
            <person name="Nolan M."/>
            <person name="Ohm R."/>
            <person name="Pangilinan J."/>
            <person name="Park H.-J."/>
            <person name="Ramirez L."/>
            <person name="Alfaro M."/>
            <person name="Sun H."/>
            <person name="Tritt A."/>
            <person name="Yoshinaga Y."/>
            <person name="Zwiers L.-H."/>
            <person name="Turgeon B."/>
            <person name="Goodwin S."/>
            <person name="Spatafora J."/>
            <person name="Crous P."/>
            <person name="Grigoriev I."/>
        </authorList>
    </citation>
    <scope>NUCLEOTIDE SEQUENCE</scope>
    <source>
        <strain evidence="3">CBS 107.79</strain>
    </source>
</reference>
<dbReference type="EMBL" id="ML976722">
    <property type="protein sequence ID" value="KAF1968285.1"/>
    <property type="molecule type" value="Genomic_DNA"/>
</dbReference>
<feature type="region of interest" description="Disordered" evidence="2">
    <location>
        <begin position="578"/>
        <end position="626"/>
    </location>
</feature>
<evidence type="ECO:0000256" key="1">
    <source>
        <dbReference type="SAM" id="Coils"/>
    </source>
</evidence>
<dbReference type="Proteomes" id="UP000800036">
    <property type="component" value="Unassembled WGS sequence"/>
</dbReference>
<dbReference type="AlphaFoldDB" id="A0A6A5UTZ0"/>
<keyword evidence="4" id="KW-1185">Reference proteome</keyword>
<organism evidence="3 4">
    <name type="scientific">Bimuria novae-zelandiae CBS 107.79</name>
    <dbReference type="NCBI Taxonomy" id="1447943"/>
    <lineage>
        <taxon>Eukaryota</taxon>
        <taxon>Fungi</taxon>
        <taxon>Dikarya</taxon>
        <taxon>Ascomycota</taxon>
        <taxon>Pezizomycotina</taxon>
        <taxon>Dothideomycetes</taxon>
        <taxon>Pleosporomycetidae</taxon>
        <taxon>Pleosporales</taxon>
        <taxon>Massarineae</taxon>
        <taxon>Didymosphaeriaceae</taxon>
        <taxon>Bimuria</taxon>
    </lineage>
</organism>
<feature type="region of interest" description="Disordered" evidence="2">
    <location>
        <begin position="327"/>
        <end position="354"/>
    </location>
</feature>
<evidence type="ECO:0000313" key="3">
    <source>
        <dbReference type="EMBL" id="KAF1968285.1"/>
    </source>
</evidence>
<evidence type="ECO:0000313" key="4">
    <source>
        <dbReference type="Proteomes" id="UP000800036"/>
    </source>
</evidence>
<feature type="compositionally biased region" description="Low complexity" evidence="2">
    <location>
        <begin position="593"/>
        <end position="611"/>
    </location>
</feature>
<sequence length="626" mass="68486">MASSVTSMDFWSKIGQHRGTNLVSPATEKPAESSESTPAKVTGVKKAGTVSKAQKESGVRSPAHTTMSFSSTLTSPMTAISWADSMEEDEALFAAAVTSCDDDRNGVADSLTKDLVVQHSQRIEEFEATVAQQKGRIAELDADVKDKEIEIERLQNTVQDKEERVAELEAHTQKQELRIMDLISEVKEEARRAQELDEKLQKNTTRLRELELQVAENVDMPDSNTPTEVDDYVEIESVKEATQPALEDVSKPATPEALGATDGSKDTAAGAEDIAAEAVPETSAKIEAVSPSTDQFPALSPVDFPALGSPPQGCDATRSIFITAENIKKVPPPPPAKKLTLGIDPSKFKKKTQPAPVSGRKLMFGVRRVDEAPPAINPAMDVRRMSKEEREPFGYGPTVQIVVGNQAVATLPKYMFMQVSPKAFKYWTENPNATSIKFQKGAFTIGALEIQMEWITMHTYCNKVFSVTLKQGNGDRHNFELIRCARALGLHSMYMGHFTRLYCQQCRDGPSPELVDLIEELSWDETDPIFECLANNMALQHSKAKPGDLEGWSQHLSRHPRLAKKMGEIQARKNFAMGKTSGKGKGQSPPPSTAAEQAVAEEVTAPTATPDTDPDAGWRATTPAYV</sequence>